<dbReference type="Proteomes" id="UP000811365">
    <property type="component" value="Unassembled WGS sequence"/>
</dbReference>
<dbReference type="EMBL" id="JAGZYH010000035">
    <property type="protein sequence ID" value="MBS6622428.1"/>
    <property type="molecule type" value="Genomic_DNA"/>
</dbReference>
<accession>A0A9E1GL89</accession>
<comment type="caution">
    <text evidence="1">The sequence shown here is derived from an EMBL/GenBank/DDBJ whole genome shotgun (WGS) entry which is preliminary data.</text>
</comment>
<reference evidence="1" key="1">
    <citation type="submission" date="2021-02" db="EMBL/GenBank/DDBJ databases">
        <title>Infant gut strain persistence is associated with maternal origin, phylogeny, and functional potential including surface adhesion and iron acquisition.</title>
        <authorList>
            <person name="Lou Y.C."/>
        </authorList>
    </citation>
    <scope>NUCLEOTIDE SEQUENCE</scope>
    <source>
        <strain evidence="1">L2_039_000G1_dasL2_039_000G1_maxbin2.maxbin.077</strain>
    </source>
</reference>
<gene>
    <name evidence="1" type="ORF">KH315_09755</name>
</gene>
<evidence type="ECO:0000313" key="2">
    <source>
        <dbReference type="Proteomes" id="UP000811365"/>
    </source>
</evidence>
<name>A0A9E1GL89_9FIRM</name>
<sequence>MEEMLKNLNGPWSNAACIGYCLIAMRRAGLRPTAQRRVLLAMEGVFDDVSVEKAERAGYANKEE</sequence>
<evidence type="ECO:0000313" key="1">
    <source>
        <dbReference type="EMBL" id="MBS6622428.1"/>
    </source>
</evidence>
<dbReference type="AlphaFoldDB" id="A0A9E1GL89"/>
<proteinExistence type="predicted"/>
<protein>
    <submittedName>
        <fullName evidence="1">Uncharacterized protein</fullName>
    </submittedName>
</protein>
<organism evidence="1 2">
    <name type="scientific">Faecalibacterium prausnitzii</name>
    <dbReference type="NCBI Taxonomy" id="853"/>
    <lineage>
        <taxon>Bacteria</taxon>
        <taxon>Bacillati</taxon>
        <taxon>Bacillota</taxon>
        <taxon>Clostridia</taxon>
        <taxon>Eubacteriales</taxon>
        <taxon>Oscillospiraceae</taxon>
        <taxon>Faecalibacterium</taxon>
    </lineage>
</organism>